<proteinExistence type="predicted"/>
<dbReference type="HOGENOM" id="CLU_2881291_0_0_6"/>
<evidence type="ECO:0000313" key="1">
    <source>
        <dbReference type="EMBL" id="ADE13953.1"/>
    </source>
</evidence>
<accession>D5BXJ5</accession>
<gene>
    <name evidence="1" type="ordered locus">Nhal_0773</name>
</gene>
<name>D5BXJ5_NITHN</name>
<sequence>MTRATVVGLGIGCLFPKASSTRISPISTRSRSRPEGREVPLAAVALRAYAQPLVVMLAHLAFG</sequence>
<protein>
    <submittedName>
        <fullName evidence="1">Uncharacterized protein</fullName>
    </submittedName>
</protein>
<dbReference type="KEGG" id="nhl:Nhal_0773"/>
<keyword evidence="2" id="KW-1185">Reference proteome</keyword>
<reference evidence="2" key="1">
    <citation type="submission" date="2010-04" db="EMBL/GenBank/DDBJ databases">
        <title>Complete genome sequence of Nitrosococcus halophilus Nc4, a salt-adapted, aerobic obligate ammonia-oxidizing sulfur purple bacterium.</title>
        <authorList>
            <consortium name="US DOE Joint Genome Institute"/>
            <person name="Campbell M.A."/>
            <person name="Malfatti S.A."/>
            <person name="Chain P.S.G."/>
            <person name="Heidelberg J.F."/>
            <person name="Ward B.B."/>
            <person name="Klotz M.G."/>
        </authorList>
    </citation>
    <scope>NUCLEOTIDE SEQUENCE [LARGE SCALE GENOMIC DNA]</scope>
    <source>
        <strain evidence="2">Nc4</strain>
    </source>
</reference>
<evidence type="ECO:0000313" key="2">
    <source>
        <dbReference type="Proteomes" id="UP000001844"/>
    </source>
</evidence>
<organism evidence="1 2">
    <name type="scientific">Nitrosococcus halophilus (strain Nc4)</name>
    <dbReference type="NCBI Taxonomy" id="472759"/>
    <lineage>
        <taxon>Bacteria</taxon>
        <taxon>Pseudomonadati</taxon>
        <taxon>Pseudomonadota</taxon>
        <taxon>Gammaproteobacteria</taxon>
        <taxon>Chromatiales</taxon>
        <taxon>Chromatiaceae</taxon>
        <taxon>Nitrosococcus</taxon>
    </lineage>
</organism>
<dbReference type="Proteomes" id="UP000001844">
    <property type="component" value="Chromosome"/>
</dbReference>
<dbReference type="STRING" id="472759.Nhal_0773"/>
<dbReference type="EMBL" id="CP001798">
    <property type="protein sequence ID" value="ADE13953.1"/>
    <property type="molecule type" value="Genomic_DNA"/>
</dbReference>
<dbReference type="AlphaFoldDB" id="D5BXJ5"/>
<dbReference type="RefSeq" id="WP_013031847.1">
    <property type="nucleotide sequence ID" value="NC_013960.1"/>
</dbReference>